<organism evidence="2 3">
    <name type="scientific">Protopolystoma xenopodis</name>
    <dbReference type="NCBI Taxonomy" id="117903"/>
    <lineage>
        <taxon>Eukaryota</taxon>
        <taxon>Metazoa</taxon>
        <taxon>Spiralia</taxon>
        <taxon>Lophotrochozoa</taxon>
        <taxon>Platyhelminthes</taxon>
        <taxon>Monogenea</taxon>
        <taxon>Polyopisthocotylea</taxon>
        <taxon>Polystomatidea</taxon>
        <taxon>Polystomatidae</taxon>
        <taxon>Protopolystoma</taxon>
    </lineage>
</organism>
<keyword evidence="3" id="KW-1185">Reference proteome</keyword>
<dbReference type="Proteomes" id="UP000784294">
    <property type="component" value="Unassembled WGS sequence"/>
</dbReference>
<feature type="compositionally biased region" description="Low complexity" evidence="1">
    <location>
        <begin position="66"/>
        <end position="80"/>
    </location>
</feature>
<evidence type="ECO:0000313" key="3">
    <source>
        <dbReference type="Proteomes" id="UP000784294"/>
    </source>
</evidence>
<evidence type="ECO:0000256" key="1">
    <source>
        <dbReference type="SAM" id="MobiDB-lite"/>
    </source>
</evidence>
<protein>
    <submittedName>
        <fullName evidence="2">Uncharacterized protein</fullName>
    </submittedName>
</protein>
<gene>
    <name evidence="2" type="ORF">PXEA_LOCUS5169</name>
</gene>
<comment type="caution">
    <text evidence="2">The sequence shown here is derived from an EMBL/GenBank/DDBJ whole genome shotgun (WGS) entry which is preliminary data.</text>
</comment>
<proteinExistence type="predicted"/>
<feature type="compositionally biased region" description="Basic residues" evidence="1">
    <location>
        <begin position="87"/>
        <end position="112"/>
    </location>
</feature>
<accession>A0A448WHF4</accession>
<evidence type="ECO:0000313" key="2">
    <source>
        <dbReference type="EMBL" id="VEL11729.1"/>
    </source>
</evidence>
<reference evidence="2" key="1">
    <citation type="submission" date="2018-11" db="EMBL/GenBank/DDBJ databases">
        <authorList>
            <consortium name="Pathogen Informatics"/>
        </authorList>
    </citation>
    <scope>NUCLEOTIDE SEQUENCE</scope>
</reference>
<feature type="compositionally biased region" description="Polar residues" evidence="1">
    <location>
        <begin position="7"/>
        <end position="30"/>
    </location>
</feature>
<feature type="region of interest" description="Disordered" evidence="1">
    <location>
        <begin position="1"/>
        <end position="130"/>
    </location>
</feature>
<dbReference type="EMBL" id="CAAALY010012655">
    <property type="protein sequence ID" value="VEL11729.1"/>
    <property type="molecule type" value="Genomic_DNA"/>
</dbReference>
<sequence>MSRFYAPTSSNNRFPEQQASESSCTSTARISSNSPAPVSSVPVPIPLSFRLTPSDPECLNTVPQISPSSSSDPMNNSASPFLQGRVEKRRGRIRGRRRCTRRRRRSYSRRQNRITSVSPSRLDPGRRWDR</sequence>
<name>A0A448WHF4_9PLAT</name>
<feature type="compositionally biased region" description="Low complexity" evidence="1">
    <location>
        <begin position="31"/>
        <end position="48"/>
    </location>
</feature>
<dbReference type="AlphaFoldDB" id="A0A448WHF4"/>